<gene>
    <name evidence="6" type="ORF">PRELSG_1336200</name>
</gene>
<dbReference type="SMART" id="SM00464">
    <property type="entry name" value="LON"/>
    <property type="match status" value="1"/>
</dbReference>
<feature type="domain" description="Lon proteolytic" evidence="4">
    <location>
        <begin position="903"/>
        <end position="1081"/>
    </location>
</feature>
<dbReference type="Gene3D" id="1.10.8.60">
    <property type="match status" value="1"/>
</dbReference>
<proteinExistence type="inferred from homology"/>
<evidence type="ECO:0000313" key="7">
    <source>
        <dbReference type="Proteomes" id="UP000220158"/>
    </source>
</evidence>
<evidence type="ECO:0000259" key="5">
    <source>
        <dbReference type="PROSITE" id="PS51787"/>
    </source>
</evidence>
<dbReference type="SUPFAM" id="SSF52540">
    <property type="entry name" value="P-loop containing nucleoside triphosphate hydrolases"/>
    <property type="match status" value="1"/>
</dbReference>
<sequence length="1087" mass="127969">MLFSFKFLKYKRKEFFKVRFFSRSSKIVNENDIKLIKEIEGFALMNKPLFPGLSYVLNCDKSIIKNLENYEKKKIYIGLFFSRKAEKEETFDLFSDGELNESISLKNKKNEQETSKFIRKDIDYIHNLSDVYSYGCIGLIKQVIYDESTNNEIHTNKDNIVNSRIKNNRDNSSINNNLSYNNNVNNDSINNGRNFIFNKFNNICRIIVELLEKIKIKNWNENNMIEFDVIKPERYDINNKNIKIYHIEIINKIKEIINMNSINNYEYNLLLKYFNIKNINSLVNFIGNITINKNSTIQDMFESNNIEEKLKKCLHLLNEDIFMLKMKKELTSDLNEKFAKEKKELIIKEYINSLKNKIRQKSDHEVLCENFLNKFNTIKKYLNSEANIIISREINKFLLYNENCNDYSSTYQYLNTVLSIPYNKYQPLNEDINKCEILLNKSHHGLNDVKKYILEYLCTYILNKNVKPKILLLVGYPGTGKTSICKSISKCLNIPYYVINMNNINNMNELIGHRKTYVNSYEGKIVQSLISTNVMNPLIILDEFDKVSYVNTNIYNTFLNIFDTNQNKLFKDQYINISIDISNIFFICTANTVENIPDVLLDRMEIINIYPYTNIEKVHIFKNYLKKKIELETKITDRYLHISDEFLLYIIYNYTNENGLRQFYNVIYNIYKRRAYMLLKGNTKEISITLNNLNHFINLDSIKNKKSKENHNFEGTLKSLAFTDSGGQVVIIEVSSLANNFLSKSCFPNYKTSYKNYDQFQSKYNEHHHCNMENYNNKSDIKDNNIENYNNNNTCYNIRNNNYECLNNEYCNINNNNSLTKERYEKNDLPFSILGSDLSLIDKNEISKNNFYNLSAMKNPLSSSGYNCDKENMREMLAKDGNEFKNINQGTYLYENNSFSLKEDKYFYSNGYNKKDDVDFNNKNRFKKINFNTNIIITGNVGKIMQESIIIANTYSINLLNQIIPNFQSDYLHINLSECDIKKDGPSAGVNFVTSILSYYLKIAVDNSLCMTGEISLNGCILKIGGLIEKVIVAKNHGIRTLIIPRDNAHEYELLPNHIKENMNVLYVYHYYQIFNMLFNKYNEYKY</sequence>
<feature type="domain" description="Lon N-terminal" evidence="5">
    <location>
        <begin position="39"/>
        <end position="321"/>
    </location>
</feature>
<dbReference type="Pfam" id="PF05362">
    <property type="entry name" value="Lon_C"/>
    <property type="match status" value="1"/>
</dbReference>
<dbReference type="PANTHER" id="PTHR10046">
    <property type="entry name" value="ATP DEPENDENT LON PROTEASE FAMILY MEMBER"/>
    <property type="match status" value="1"/>
</dbReference>
<keyword evidence="1 3" id="KW-0645">Protease</keyword>
<dbReference type="VEuPathDB" id="PlasmoDB:PRELSG_1336200"/>
<feature type="active site" evidence="3">
    <location>
        <position position="987"/>
    </location>
</feature>
<dbReference type="PRINTS" id="PR00830">
    <property type="entry name" value="ENDOLAPTASE"/>
</dbReference>
<dbReference type="GO" id="GO:0005524">
    <property type="term" value="F:ATP binding"/>
    <property type="evidence" value="ECO:0007669"/>
    <property type="project" value="InterPro"/>
</dbReference>
<evidence type="ECO:0000256" key="2">
    <source>
        <dbReference type="ARBA" id="ARBA00022825"/>
    </source>
</evidence>
<dbReference type="GeneID" id="39738295"/>
<dbReference type="SMART" id="SM00382">
    <property type="entry name" value="AAA"/>
    <property type="match status" value="1"/>
</dbReference>
<dbReference type="GO" id="GO:0004176">
    <property type="term" value="F:ATP-dependent peptidase activity"/>
    <property type="evidence" value="ECO:0007669"/>
    <property type="project" value="UniProtKB-UniRule"/>
</dbReference>
<dbReference type="InterPro" id="IPR020568">
    <property type="entry name" value="Ribosomal_Su5_D2-typ_SF"/>
</dbReference>
<dbReference type="Gene3D" id="1.20.58.1480">
    <property type="match status" value="1"/>
</dbReference>
<dbReference type="GO" id="GO:0030163">
    <property type="term" value="P:protein catabolic process"/>
    <property type="evidence" value="ECO:0007669"/>
    <property type="project" value="InterPro"/>
</dbReference>
<dbReference type="Gene3D" id="3.30.230.10">
    <property type="match status" value="1"/>
</dbReference>
<dbReference type="KEGG" id="prel:PRELSG_1336200"/>
<keyword evidence="7" id="KW-1185">Reference proteome</keyword>
<protein>
    <submittedName>
        <fullName evidence="6">ATP-dependent protease, putative</fullName>
        <ecNumber evidence="6">3.4.21.53</ecNumber>
    </submittedName>
</protein>
<dbReference type="AlphaFoldDB" id="A0A1J1HDI0"/>
<dbReference type="InterPro" id="IPR003111">
    <property type="entry name" value="Lon_prtase_N"/>
</dbReference>
<keyword evidence="2 3" id="KW-0720">Serine protease</keyword>
<feature type="active site" evidence="3">
    <location>
        <position position="1030"/>
    </location>
</feature>
<dbReference type="EMBL" id="LN835308">
    <property type="protein sequence ID" value="CRH03988.1"/>
    <property type="molecule type" value="Genomic_DNA"/>
</dbReference>
<dbReference type="InterPro" id="IPR014721">
    <property type="entry name" value="Ribsml_uS5_D2-typ_fold_subgr"/>
</dbReference>
<reference evidence="6 7" key="1">
    <citation type="submission" date="2015-04" db="EMBL/GenBank/DDBJ databases">
        <authorList>
            <consortium name="Pathogen Informatics"/>
        </authorList>
    </citation>
    <scope>NUCLEOTIDE SEQUENCE [LARGE SCALE GENOMIC DNA]</scope>
    <source>
        <strain evidence="6 7">SGS1</strain>
    </source>
</reference>
<name>A0A1J1HDI0_PLARL</name>
<dbReference type="OrthoDB" id="2411602at2759"/>
<comment type="similarity">
    <text evidence="3">Belongs to the peptidase S16 family.</text>
</comment>
<organism evidence="6 7">
    <name type="scientific">Plasmodium relictum</name>
    <dbReference type="NCBI Taxonomy" id="85471"/>
    <lineage>
        <taxon>Eukaryota</taxon>
        <taxon>Sar</taxon>
        <taxon>Alveolata</taxon>
        <taxon>Apicomplexa</taxon>
        <taxon>Aconoidasida</taxon>
        <taxon>Haemosporida</taxon>
        <taxon>Plasmodiidae</taxon>
        <taxon>Plasmodium</taxon>
        <taxon>Plasmodium (Haemamoeba)</taxon>
    </lineage>
</organism>
<evidence type="ECO:0000259" key="4">
    <source>
        <dbReference type="PROSITE" id="PS51786"/>
    </source>
</evidence>
<evidence type="ECO:0000313" key="6">
    <source>
        <dbReference type="EMBL" id="CRH03988.1"/>
    </source>
</evidence>
<dbReference type="Proteomes" id="UP000220158">
    <property type="component" value="Chromosome 13"/>
</dbReference>
<accession>A0A1J1HDI0</accession>
<evidence type="ECO:0000256" key="3">
    <source>
        <dbReference type="PROSITE-ProRule" id="PRU01122"/>
    </source>
</evidence>
<dbReference type="Pfam" id="PF00004">
    <property type="entry name" value="AAA"/>
    <property type="match status" value="1"/>
</dbReference>
<dbReference type="InterPro" id="IPR027417">
    <property type="entry name" value="P-loop_NTPase"/>
</dbReference>
<dbReference type="GO" id="GO:0006508">
    <property type="term" value="P:proteolysis"/>
    <property type="evidence" value="ECO:0007669"/>
    <property type="project" value="UniProtKB-KW"/>
</dbReference>
<dbReference type="InterPro" id="IPR003593">
    <property type="entry name" value="AAA+_ATPase"/>
</dbReference>
<dbReference type="Pfam" id="PF02190">
    <property type="entry name" value="LON_substr_bdg"/>
    <property type="match status" value="1"/>
</dbReference>
<dbReference type="PROSITE" id="PS51786">
    <property type="entry name" value="LON_PROTEOLYTIC"/>
    <property type="match status" value="1"/>
</dbReference>
<keyword evidence="3 6" id="KW-0378">Hydrolase</keyword>
<dbReference type="Gene3D" id="3.40.50.300">
    <property type="entry name" value="P-loop containing nucleotide triphosphate hydrolases"/>
    <property type="match status" value="1"/>
</dbReference>
<dbReference type="GO" id="GO:0004252">
    <property type="term" value="F:serine-type endopeptidase activity"/>
    <property type="evidence" value="ECO:0007669"/>
    <property type="project" value="UniProtKB-UniRule"/>
</dbReference>
<dbReference type="SUPFAM" id="SSF54211">
    <property type="entry name" value="Ribosomal protein S5 domain 2-like"/>
    <property type="match status" value="1"/>
</dbReference>
<dbReference type="GO" id="GO:0016887">
    <property type="term" value="F:ATP hydrolysis activity"/>
    <property type="evidence" value="ECO:0007669"/>
    <property type="project" value="InterPro"/>
</dbReference>
<evidence type="ECO:0000256" key="1">
    <source>
        <dbReference type="ARBA" id="ARBA00022670"/>
    </source>
</evidence>
<dbReference type="InterPro" id="IPR003959">
    <property type="entry name" value="ATPase_AAA_core"/>
</dbReference>
<dbReference type="PROSITE" id="PS51787">
    <property type="entry name" value="LON_N"/>
    <property type="match status" value="1"/>
</dbReference>
<dbReference type="OMA" id="VEWYQEV"/>
<dbReference type="RefSeq" id="XP_028535994.1">
    <property type="nucleotide sequence ID" value="XM_028678894.1"/>
</dbReference>
<dbReference type="InterPro" id="IPR008269">
    <property type="entry name" value="Lon_proteolytic"/>
</dbReference>
<dbReference type="EC" id="3.4.21.53" evidence="6"/>
<dbReference type="InterPro" id="IPR027065">
    <property type="entry name" value="Lon_Prtase"/>
</dbReference>